<dbReference type="Pfam" id="PF08241">
    <property type="entry name" value="Methyltransf_11"/>
    <property type="match status" value="1"/>
</dbReference>
<dbReference type="InterPro" id="IPR051052">
    <property type="entry name" value="Diverse_substrate_MTase"/>
</dbReference>
<evidence type="ECO:0000256" key="2">
    <source>
        <dbReference type="ARBA" id="ARBA00022603"/>
    </source>
</evidence>
<dbReference type="EMBL" id="FUKO01000006">
    <property type="protein sequence ID" value="SJN18031.1"/>
    <property type="molecule type" value="Genomic_DNA"/>
</dbReference>
<protein>
    <submittedName>
        <fullName evidence="5">Methyltransferase</fullName>
        <ecNumber evidence="5">2.1.1.-</ecNumber>
    </submittedName>
</protein>
<dbReference type="PANTHER" id="PTHR44942:SF4">
    <property type="entry name" value="METHYLTRANSFERASE TYPE 11 DOMAIN-CONTAINING PROTEIN"/>
    <property type="match status" value="1"/>
</dbReference>
<dbReference type="PANTHER" id="PTHR44942">
    <property type="entry name" value="METHYLTRANSF_11 DOMAIN-CONTAINING PROTEIN"/>
    <property type="match status" value="1"/>
</dbReference>
<name>A0A1R4IDU3_9MICO</name>
<keyword evidence="2 5" id="KW-0489">Methyltransferase</keyword>
<dbReference type="RefSeq" id="WP_087129715.1">
    <property type="nucleotide sequence ID" value="NZ_FUKO01000006.1"/>
</dbReference>
<dbReference type="Proteomes" id="UP000196320">
    <property type="component" value="Unassembled WGS sequence"/>
</dbReference>
<evidence type="ECO:0000259" key="4">
    <source>
        <dbReference type="Pfam" id="PF08241"/>
    </source>
</evidence>
<dbReference type="EC" id="2.1.1.-" evidence="5"/>
<dbReference type="GO" id="GO:0032259">
    <property type="term" value="P:methylation"/>
    <property type="evidence" value="ECO:0007669"/>
    <property type="project" value="UniProtKB-KW"/>
</dbReference>
<dbReference type="InterPro" id="IPR013216">
    <property type="entry name" value="Methyltransf_11"/>
</dbReference>
<dbReference type="GO" id="GO:0008757">
    <property type="term" value="F:S-adenosylmethionine-dependent methyltransferase activity"/>
    <property type="evidence" value="ECO:0007669"/>
    <property type="project" value="InterPro"/>
</dbReference>
<reference evidence="5 6" key="1">
    <citation type="submission" date="2017-02" db="EMBL/GenBank/DDBJ databases">
        <authorList>
            <person name="Peterson S.W."/>
        </authorList>
    </citation>
    <scope>NUCLEOTIDE SEQUENCE [LARGE SCALE GENOMIC DNA]</scope>
    <source>
        <strain evidence="5 6">B Mb 05.01</strain>
    </source>
</reference>
<dbReference type="OrthoDB" id="9797252at2"/>
<dbReference type="AlphaFoldDB" id="A0A1R4IDU3"/>
<keyword evidence="6" id="KW-1185">Reference proteome</keyword>
<dbReference type="CDD" id="cd02440">
    <property type="entry name" value="AdoMet_MTases"/>
    <property type="match status" value="1"/>
</dbReference>
<sequence>MVDETLAESFLNAGEDYDRFRPGFPDAAADLIVPRPVGAVLDLGAGTGKFTERLVGRAGRLIAVEPSEQMLAVLQTKMTVVETHVGTAERIPLADATVDVVTVAQAFHWFDREPACTEIRRVLVSGGTLGLLWNRADPGCTWDRACARVAHPWLSDEMPVSNAAQELLPGFSEPVHQEIPWRECITRADYIARWLTVSTFIAASDTDRARMVAEVEHILDTDAATAGRDEFDLPQITDVFVYRAVD</sequence>
<gene>
    <name evidence="5" type="ORF">FM104_01620</name>
</gene>
<organism evidence="5 6">
    <name type="scientific">Microbacterium esteraromaticum</name>
    <dbReference type="NCBI Taxonomy" id="57043"/>
    <lineage>
        <taxon>Bacteria</taxon>
        <taxon>Bacillati</taxon>
        <taxon>Actinomycetota</taxon>
        <taxon>Actinomycetes</taxon>
        <taxon>Micrococcales</taxon>
        <taxon>Microbacteriaceae</taxon>
        <taxon>Microbacterium</taxon>
    </lineage>
</organism>
<dbReference type="SUPFAM" id="SSF53335">
    <property type="entry name" value="S-adenosyl-L-methionine-dependent methyltransferases"/>
    <property type="match status" value="1"/>
</dbReference>
<keyword evidence="3 5" id="KW-0808">Transferase</keyword>
<evidence type="ECO:0000256" key="1">
    <source>
        <dbReference type="ARBA" id="ARBA00008361"/>
    </source>
</evidence>
<proteinExistence type="inferred from homology"/>
<evidence type="ECO:0000256" key="3">
    <source>
        <dbReference type="ARBA" id="ARBA00022679"/>
    </source>
</evidence>
<dbReference type="InterPro" id="IPR029063">
    <property type="entry name" value="SAM-dependent_MTases_sf"/>
</dbReference>
<accession>A0A1R4IDU3</accession>
<dbReference type="Gene3D" id="3.40.50.150">
    <property type="entry name" value="Vaccinia Virus protein VP39"/>
    <property type="match status" value="1"/>
</dbReference>
<feature type="domain" description="Methyltransferase type 11" evidence="4">
    <location>
        <begin position="41"/>
        <end position="129"/>
    </location>
</feature>
<evidence type="ECO:0000313" key="5">
    <source>
        <dbReference type="EMBL" id="SJN18031.1"/>
    </source>
</evidence>
<comment type="similarity">
    <text evidence="1">Belongs to the methyltransferase superfamily.</text>
</comment>
<evidence type="ECO:0000313" key="6">
    <source>
        <dbReference type="Proteomes" id="UP000196320"/>
    </source>
</evidence>